<keyword evidence="1" id="KW-0175">Coiled coil</keyword>
<evidence type="ECO:0000313" key="5">
    <source>
        <dbReference type="Proteomes" id="UP000198623"/>
    </source>
</evidence>
<keyword evidence="5" id="KW-1185">Reference proteome</keyword>
<dbReference type="Pfam" id="PF13558">
    <property type="entry name" value="SbcC_Walker_B"/>
    <property type="match status" value="1"/>
</dbReference>
<proteinExistence type="predicted"/>
<sequence length="1020" mass="112663">MKLQKLEIQAFGPFAGKETINFADLGENPLFLIDGPTGAGKSSILHAICYALYGETTDKERKDLGLRCDHADADTLTELALEFSIRGKTYRIKRIPSQMRPAKKGGGETEEKPSAHLRQVLADGTEETLVAKKVSDADKEIVKTIGLSASQFKQVMVLPQGRFRELLLANSKDRQTILSTLFQTEIFSEIERLLAARASDIDKKHKKFEENKQEALLEVQVTDQAALGEAIIESDGLLGECTRTKVQADQHRLEENNKLKAASDLQLQFAQQKQKQDALNRLVMERDNNEVKRTQYTRAEQATVIAPTWRSVQETGKDIQQKNTDITTAKSAGVEALAKTKAAEQAMTAAGTAYQQRDILKQRETQLDGYRGILSQYEQLQTTDLAAHAKLEQAKTQHAALESALVTKEHEIEQIKLSIEALGQSTAQKAQITEQQLSAKAQLLLRKNLDQANTELQRLQLAEKTAQIAFTDCLVEYQKAEEKADRLELLLRKNQAALLAEKLGEDELCPVCGSADHPQLATRSEDASDIDQDGVDQARSEQSRAATARNEADKQLENNKSAVIAKQTVIVDLVTQLGDDAQRHVSDMEQAHASLISQLDQIDKDEKSLTQRKQDQKTQEAAFKVTTDELAGIQKTLPELHQKKTLAESALKTAEANLPEQYRCTDALEKAIKDTSAEIERLEKAYKAAEAALNAAQLAQANAQAAIKGHGQNLIELNDRLRVRTEEWQQTLDASPFTTQAEFETARLDDALVTRLRQEVSHYDDQRKELTAELGLLAQQLQGKQLPELATLQAQAEATQTAFEAADSAWTEANNRCVLLNRIHERIQQLEADQQQVRQEYEVIGNLAKAASGNGKVRVSLERFVLGNLLDSVLSIASQRLRIMSKGQYSLVRQNEAEQKRNTTAGLDLAIDDAHSGKPRPVATLSGGESFMASLALALGLSDVVQQRSGGIQLDTLFVDEGFGSLDQESLQLAINTLIDLQSTGRTIGIISHVSELKEQMAQRIDVVGSRNGSSIRTVA</sequence>
<feature type="coiled-coil region" evidence="1">
    <location>
        <begin position="442"/>
        <end position="497"/>
    </location>
</feature>
<keyword evidence="4" id="KW-0378">Hydrolase</keyword>
<reference evidence="5" key="1">
    <citation type="submission" date="2016-10" db="EMBL/GenBank/DDBJ databases">
        <authorList>
            <person name="Varghese N."/>
            <person name="Submissions S."/>
        </authorList>
    </citation>
    <scope>NUCLEOTIDE SEQUENCE [LARGE SCALE GENOMIC DNA]</scope>
    <source>
        <strain evidence="5">CGMCC 1.10971</strain>
    </source>
</reference>
<dbReference type="InterPro" id="IPR038729">
    <property type="entry name" value="Rad50/SbcC_AAA"/>
</dbReference>
<evidence type="ECO:0000313" key="4">
    <source>
        <dbReference type="EMBL" id="SFG68232.1"/>
    </source>
</evidence>
<name>A0A1I2TTI6_9GAMM</name>
<dbReference type="PANTHER" id="PTHR32114:SF2">
    <property type="entry name" value="ABC TRANSPORTER ABCH.3"/>
    <property type="match status" value="1"/>
</dbReference>
<organism evidence="4 5">
    <name type="scientific">Neptunomonas qingdaonensis</name>
    <dbReference type="NCBI Taxonomy" id="1045558"/>
    <lineage>
        <taxon>Bacteria</taxon>
        <taxon>Pseudomonadati</taxon>
        <taxon>Pseudomonadota</taxon>
        <taxon>Gammaproteobacteria</taxon>
        <taxon>Oceanospirillales</taxon>
        <taxon>Oceanospirillaceae</taxon>
        <taxon>Neptunomonas</taxon>
    </lineage>
</organism>
<dbReference type="RefSeq" id="WP_090728877.1">
    <property type="nucleotide sequence ID" value="NZ_FOOU01000011.1"/>
</dbReference>
<dbReference type="GO" id="GO:0016887">
    <property type="term" value="F:ATP hydrolysis activity"/>
    <property type="evidence" value="ECO:0007669"/>
    <property type="project" value="InterPro"/>
</dbReference>
<feature type="region of interest" description="Disordered" evidence="2">
    <location>
        <begin position="520"/>
        <end position="554"/>
    </location>
</feature>
<dbReference type="EMBL" id="FOOU01000011">
    <property type="protein sequence ID" value="SFG68232.1"/>
    <property type="molecule type" value="Genomic_DNA"/>
</dbReference>
<dbReference type="InterPro" id="IPR027417">
    <property type="entry name" value="P-loop_NTPase"/>
</dbReference>
<dbReference type="OrthoDB" id="9795626at2"/>
<dbReference type="SUPFAM" id="SSF52540">
    <property type="entry name" value="P-loop containing nucleoside triphosphate hydrolases"/>
    <property type="match status" value="1"/>
</dbReference>
<dbReference type="STRING" id="1045558.SAMN05216175_11113"/>
<evidence type="ECO:0000256" key="1">
    <source>
        <dbReference type="SAM" id="Coils"/>
    </source>
</evidence>
<protein>
    <submittedName>
        <fullName evidence="4">Exonuclease SbcC</fullName>
    </submittedName>
</protein>
<dbReference type="AlphaFoldDB" id="A0A1I2TTI6"/>
<dbReference type="Proteomes" id="UP000198623">
    <property type="component" value="Unassembled WGS sequence"/>
</dbReference>
<accession>A0A1I2TTI6</accession>
<feature type="domain" description="Rad50/SbcC-type AAA" evidence="3">
    <location>
        <begin position="5"/>
        <end position="214"/>
    </location>
</feature>
<dbReference type="GO" id="GO:0006302">
    <property type="term" value="P:double-strand break repair"/>
    <property type="evidence" value="ECO:0007669"/>
    <property type="project" value="InterPro"/>
</dbReference>
<keyword evidence="4" id="KW-0540">Nuclease</keyword>
<evidence type="ECO:0000259" key="3">
    <source>
        <dbReference type="Pfam" id="PF13476"/>
    </source>
</evidence>
<dbReference type="Gene3D" id="3.40.50.300">
    <property type="entry name" value="P-loop containing nucleotide triphosphate hydrolases"/>
    <property type="match status" value="2"/>
</dbReference>
<evidence type="ECO:0000256" key="2">
    <source>
        <dbReference type="SAM" id="MobiDB-lite"/>
    </source>
</evidence>
<dbReference type="PANTHER" id="PTHR32114">
    <property type="entry name" value="ABC TRANSPORTER ABCH.3"/>
    <property type="match status" value="1"/>
</dbReference>
<dbReference type="GO" id="GO:0004527">
    <property type="term" value="F:exonuclease activity"/>
    <property type="evidence" value="ECO:0007669"/>
    <property type="project" value="UniProtKB-KW"/>
</dbReference>
<feature type="coiled-coil region" evidence="1">
    <location>
        <begin position="665"/>
        <end position="706"/>
    </location>
</feature>
<keyword evidence="4" id="KW-0269">Exonuclease</keyword>
<dbReference type="Pfam" id="PF13476">
    <property type="entry name" value="AAA_23"/>
    <property type="match status" value="1"/>
</dbReference>
<gene>
    <name evidence="4" type="ORF">SAMN05216175_11113</name>
</gene>